<accession>C5L0G2</accession>
<organism evidence="2">
    <name type="scientific">Perkinsus marinus (strain ATCC 50983 / TXsc)</name>
    <dbReference type="NCBI Taxonomy" id="423536"/>
    <lineage>
        <taxon>Eukaryota</taxon>
        <taxon>Sar</taxon>
        <taxon>Alveolata</taxon>
        <taxon>Perkinsozoa</taxon>
        <taxon>Perkinsea</taxon>
        <taxon>Perkinsida</taxon>
        <taxon>Perkinsidae</taxon>
        <taxon>Perkinsus</taxon>
    </lineage>
</organism>
<dbReference type="EMBL" id="GG678006">
    <property type="protein sequence ID" value="EER09785.1"/>
    <property type="molecule type" value="Genomic_DNA"/>
</dbReference>
<dbReference type="InterPro" id="IPR016181">
    <property type="entry name" value="Acyl_CoA_acyltransferase"/>
</dbReference>
<reference evidence="1 2" key="1">
    <citation type="submission" date="2008-07" db="EMBL/GenBank/DDBJ databases">
        <authorList>
            <person name="El-Sayed N."/>
            <person name="Caler E."/>
            <person name="Inman J."/>
            <person name="Amedeo P."/>
            <person name="Hass B."/>
            <person name="Wortman J."/>
        </authorList>
    </citation>
    <scope>NUCLEOTIDE SEQUENCE [LARGE SCALE GENOMIC DNA]</scope>
    <source>
        <strain evidence="2">ATCC 50983 / TXsc</strain>
    </source>
</reference>
<sequence length="188" mass="21081">MGVHSQRLRGVRLQLLDFKTDAVQIGKLSILGADKCGSKKWQSMLSTLRREAAEDQRVVVTFEQSARTKTIAGFLWFSLNSSTEAIIRDTWVSPRKRRQGVASDMVVHLVVFLVGSPALLRRRRRSCAGTVAKAPPTWEKLSLEKLVAYPLQGSSTFWASLGFTRDPTLPGCLKLDREDLIRLIQTRA</sequence>
<protein>
    <submittedName>
        <fullName evidence="1">Uncharacterized protein</fullName>
    </submittedName>
</protein>
<evidence type="ECO:0000313" key="1">
    <source>
        <dbReference type="EMBL" id="EER09785.1"/>
    </source>
</evidence>
<proteinExistence type="predicted"/>
<name>C5L0G2_PERM5</name>
<evidence type="ECO:0000313" key="2">
    <source>
        <dbReference type="Proteomes" id="UP000007800"/>
    </source>
</evidence>
<keyword evidence="2" id="KW-1185">Reference proteome</keyword>
<dbReference type="GeneID" id="9052721"/>
<dbReference type="OMA" id="AGFLWFS"/>
<dbReference type="AlphaFoldDB" id="C5L0G2"/>
<dbReference type="OrthoDB" id="436760at2759"/>
<dbReference type="Proteomes" id="UP000007800">
    <property type="component" value="Unassembled WGS sequence"/>
</dbReference>
<gene>
    <name evidence="1" type="ORF">Pmar_PMAR010728</name>
</gene>
<dbReference type="Gene3D" id="3.40.630.30">
    <property type="match status" value="1"/>
</dbReference>
<dbReference type="InParanoid" id="C5L0G2"/>
<dbReference type="SUPFAM" id="SSF55729">
    <property type="entry name" value="Acyl-CoA N-acyltransferases (Nat)"/>
    <property type="match status" value="1"/>
</dbReference>
<dbReference type="RefSeq" id="XP_002777990.1">
    <property type="nucleotide sequence ID" value="XM_002777944.1"/>
</dbReference>